<reference evidence="1 2" key="2">
    <citation type="journal article" date="2017" name="Front. Plant Sci.">
        <title>Gene Classification and Mining of Molecular Markers Useful in Red Clover (Trifolium pratense) Breeding.</title>
        <authorList>
            <person name="Istvanek J."/>
            <person name="Dluhosova J."/>
            <person name="Dluhos P."/>
            <person name="Patkova L."/>
            <person name="Nedelnik J."/>
            <person name="Repkova J."/>
        </authorList>
    </citation>
    <scope>NUCLEOTIDE SEQUENCE [LARGE SCALE GENOMIC DNA]</scope>
    <source>
        <strain evidence="2">cv. Tatra</strain>
        <tissue evidence="1">Young leaves</tissue>
    </source>
</reference>
<dbReference type="AlphaFoldDB" id="A0A2K3JLS3"/>
<name>A0A2K3JLS3_TRIPR</name>
<dbReference type="EMBL" id="ASHM01069766">
    <property type="protein sequence ID" value="PNX54967.1"/>
    <property type="molecule type" value="Genomic_DNA"/>
</dbReference>
<evidence type="ECO:0000313" key="2">
    <source>
        <dbReference type="Proteomes" id="UP000236291"/>
    </source>
</evidence>
<sequence length="111" mass="12503">MIIYVAYGRGDGVTRWLKFGFGTSDRHQSYLQLIFNCWRRYGRRWLELISLGVADVGSCKLETSGSYSVKSTYLILTSSGVVIETNPLWLGCGNLGRLLKSYCLLLATYFG</sequence>
<organism evidence="1 2">
    <name type="scientific">Trifolium pratense</name>
    <name type="common">Red clover</name>
    <dbReference type="NCBI Taxonomy" id="57577"/>
    <lineage>
        <taxon>Eukaryota</taxon>
        <taxon>Viridiplantae</taxon>
        <taxon>Streptophyta</taxon>
        <taxon>Embryophyta</taxon>
        <taxon>Tracheophyta</taxon>
        <taxon>Spermatophyta</taxon>
        <taxon>Magnoliopsida</taxon>
        <taxon>eudicotyledons</taxon>
        <taxon>Gunneridae</taxon>
        <taxon>Pentapetalae</taxon>
        <taxon>rosids</taxon>
        <taxon>fabids</taxon>
        <taxon>Fabales</taxon>
        <taxon>Fabaceae</taxon>
        <taxon>Papilionoideae</taxon>
        <taxon>50 kb inversion clade</taxon>
        <taxon>NPAAA clade</taxon>
        <taxon>Hologalegina</taxon>
        <taxon>IRL clade</taxon>
        <taxon>Trifolieae</taxon>
        <taxon>Trifolium</taxon>
    </lineage>
</organism>
<accession>A0A2K3JLS3</accession>
<reference evidence="1 2" key="1">
    <citation type="journal article" date="2014" name="Am. J. Bot.">
        <title>Genome assembly and annotation for red clover (Trifolium pratense; Fabaceae).</title>
        <authorList>
            <person name="Istvanek J."/>
            <person name="Jaros M."/>
            <person name="Krenek A."/>
            <person name="Repkova J."/>
        </authorList>
    </citation>
    <scope>NUCLEOTIDE SEQUENCE [LARGE SCALE GENOMIC DNA]</scope>
    <source>
        <strain evidence="2">cv. Tatra</strain>
        <tissue evidence="1">Young leaves</tissue>
    </source>
</reference>
<protein>
    <submittedName>
        <fullName evidence="1">Uncharacterized protein</fullName>
    </submittedName>
</protein>
<comment type="caution">
    <text evidence="1">The sequence shown here is derived from an EMBL/GenBank/DDBJ whole genome shotgun (WGS) entry which is preliminary data.</text>
</comment>
<dbReference type="Proteomes" id="UP000236291">
    <property type="component" value="Unassembled WGS sequence"/>
</dbReference>
<proteinExistence type="predicted"/>
<evidence type="ECO:0000313" key="1">
    <source>
        <dbReference type="EMBL" id="PNX54967.1"/>
    </source>
</evidence>
<gene>
    <name evidence="1" type="ORF">L195_g048590</name>
</gene>